<evidence type="ECO:0000256" key="1">
    <source>
        <dbReference type="ARBA" id="ARBA00004418"/>
    </source>
</evidence>
<feature type="region of interest" description="Disordered" evidence="7">
    <location>
        <begin position="261"/>
        <end position="290"/>
    </location>
</feature>
<dbReference type="Pfam" id="PF16822">
    <property type="entry name" value="ALGX"/>
    <property type="match status" value="1"/>
</dbReference>
<evidence type="ECO:0000313" key="9">
    <source>
        <dbReference type="EMBL" id="MCR0982471.1"/>
    </source>
</evidence>
<sequence>MSETSWKGAHAAAVFQGAAAILLLAIGAWQGVAAIASERGQERLRPTLNAESFLSGKLTGAVNHVMAHELPADPLLRASGGVFRYDLFGSGGPQVRVGCDDTLFLTEELRPWPGAEAAMAERAAIVRRVRDALSQRGILLTVALVPDKARVKEGKLCGAPHSAQAVARYDAFAEALRGQGVQPILLLRPLVARETQGGAYWRTDTHWSQEGARSAAAAIAAALRPLPLSRANTFRTTAAPEETDGPGDLLRLMSLDRVPNALRPAPDRQRVERTEPTESGSGGGGLLDETPAPEVALIGSSYSVNANFHGALQELLRSTVVNAAKAGGGFAGSAKDYFSGQTFRETPPRLIIWEIPERVVGQPLGQGERDLAGGW</sequence>
<keyword evidence="6" id="KW-0016">Alginate biosynthesis</keyword>
<keyword evidence="4" id="KW-0732">Signal</keyword>
<reference evidence="9 10" key="1">
    <citation type="submission" date="2022-06" db="EMBL/GenBank/DDBJ databases">
        <title>Roseomonas CN29.</title>
        <authorList>
            <person name="Cheng Y."/>
            <person name="He X."/>
        </authorList>
    </citation>
    <scope>NUCLEOTIDE SEQUENCE [LARGE SCALE GENOMIC DNA]</scope>
    <source>
        <strain evidence="9 10">CN29</strain>
    </source>
</reference>
<dbReference type="Proteomes" id="UP001524642">
    <property type="component" value="Unassembled WGS sequence"/>
</dbReference>
<dbReference type="EMBL" id="JANJOU010000007">
    <property type="protein sequence ID" value="MCR0982471.1"/>
    <property type="molecule type" value="Genomic_DNA"/>
</dbReference>
<feature type="compositionally biased region" description="Basic and acidic residues" evidence="7">
    <location>
        <begin position="265"/>
        <end position="276"/>
    </location>
</feature>
<evidence type="ECO:0000313" key="10">
    <source>
        <dbReference type="Proteomes" id="UP001524642"/>
    </source>
</evidence>
<organism evidence="9 10">
    <name type="scientific">Roseomonas populi</name>
    <dbReference type="NCBI Taxonomy" id="3121582"/>
    <lineage>
        <taxon>Bacteria</taxon>
        <taxon>Pseudomonadati</taxon>
        <taxon>Pseudomonadota</taxon>
        <taxon>Alphaproteobacteria</taxon>
        <taxon>Acetobacterales</taxon>
        <taxon>Roseomonadaceae</taxon>
        <taxon>Roseomonas</taxon>
    </lineage>
</organism>
<dbReference type="GO" id="GO:0051301">
    <property type="term" value="P:cell division"/>
    <property type="evidence" value="ECO:0007669"/>
    <property type="project" value="UniProtKB-KW"/>
</dbReference>
<keyword evidence="3" id="KW-0808">Transferase</keyword>
<evidence type="ECO:0000256" key="4">
    <source>
        <dbReference type="ARBA" id="ARBA00022729"/>
    </source>
</evidence>
<evidence type="ECO:0000256" key="5">
    <source>
        <dbReference type="ARBA" id="ARBA00022764"/>
    </source>
</evidence>
<name>A0ABT1X3W5_9PROT</name>
<dbReference type="InterPro" id="IPR031811">
    <property type="entry name" value="ALGX/ALGJ_SGNH-like"/>
</dbReference>
<dbReference type="RefSeq" id="WP_257716139.1">
    <property type="nucleotide sequence ID" value="NZ_JANJOU010000007.1"/>
</dbReference>
<evidence type="ECO:0000256" key="2">
    <source>
        <dbReference type="ARBA" id="ARBA00005182"/>
    </source>
</evidence>
<accession>A0ABT1X3W5</accession>
<comment type="caution">
    <text evidence="9">The sequence shown here is derived from an EMBL/GenBank/DDBJ whole genome shotgun (WGS) entry which is preliminary data.</text>
</comment>
<evidence type="ECO:0000256" key="6">
    <source>
        <dbReference type="ARBA" id="ARBA00022841"/>
    </source>
</evidence>
<keyword evidence="9" id="KW-0132">Cell division</keyword>
<keyword evidence="5" id="KW-0574">Periplasm</keyword>
<evidence type="ECO:0000256" key="7">
    <source>
        <dbReference type="SAM" id="MobiDB-lite"/>
    </source>
</evidence>
<evidence type="ECO:0000259" key="8">
    <source>
        <dbReference type="Pfam" id="PF16822"/>
    </source>
</evidence>
<gene>
    <name evidence="9" type="ORF">NRP21_10455</name>
</gene>
<comment type="subcellular location">
    <subcellularLocation>
        <location evidence="1">Periplasm</location>
    </subcellularLocation>
</comment>
<proteinExistence type="predicted"/>
<feature type="domain" description="AlgX/AlgJ SGNH hydrolase-like" evidence="8">
    <location>
        <begin position="95"/>
        <end position="357"/>
    </location>
</feature>
<protein>
    <submittedName>
        <fullName evidence="9">Cell division protein FtsQ</fullName>
    </submittedName>
</protein>
<comment type="pathway">
    <text evidence="2">Glycan biosynthesis; alginate biosynthesis.</text>
</comment>
<evidence type="ECO:0000256" key="3">
    <source>
        <dbReference type="ARBA" id="ARBA00022679"/>
    </source>
</evidence>
<keyword evidence="9" id="KW-0131">Cell cycle</keyword>
<keyword evidence="10" id="KW-1185">Reference proteome</keyword>